<sequence length="698" mass="77663">MCQDTPTQRPGEAALLLWERLTGKPVEILSFGSDLDGFSLYYANKEINAAIKTGDEAIVTLLIRSQMPIYARAATFTLSEYRSGSERISTMLEAMSELDALFADSAIGRLHDQYLAYAQGSIAFYRNLDRAALSTETLEFVATQAGSVGLDALHSIDRLTRLMIKDGIPAPAAEAKLGRNIYDISRIEDLLMHAHQIPTGFSLCVIRGQSIASSYFVMVVRTGSRILALTDKGKFEHPLQEERMQARNDRFNAQRIDGSHFPYSLLKIQWMDRGRTAVESEPRGKTLPTTSGLPVLADISELEDRELLWLQLFIDQCRARYFDQGKSEPLLATGSMLNIGHKLAESGDQLPALAGLKLDLVTRASKDLTAAWFCQTEPSWEKCANPNLWMEDRFAAAVPNDCLYIPERVMQAGQLQIGMDGQGELTVNHGEPSKGLFVADLKSIALNTLDTPEHIIADAHYTARHNQVEIIRGLAAADYAQRQTQVQEWFYKAVAKNLPAILDHLLMANHARFRLPRTESGRPMMGVNGTNMRHIGYIYQPPNKQHAPDRRDNLRLEHFIGVTNRAAFQWDCYLQPGEHVQANLFITVSTDTIHDILTLTGLTLGEIPSELHSRGLDIYTGNHILNRLDPLSRIQNPWSGLALKFRLPVSFKAFKAYRAAQGLTTPTTGALEQWGLEGGKAAHIEGLDSGVSQDRGLE</sequence>
<dbReference type="Proteomes" id="UP000003811">
    <property type="component" value="Plasmid pPma4326F"/>
</dbReference>
<protein>
    <submittedName>
        <fullName evidence="1">Uncharacterized protein</fullName>
    </submittedName>
</protein>
<dbReference type="RefSeq" id="WP_007250681.1">
    <property type="nucleotide sequence ID" value="NZ_CP047261.1"/>
</dbReference>
<geneLocation type="plasmid" evidence="1 2">
    <name>pPma4326F</name>
</geneLocation>
<proteinExistence type="predicted"/>
<evidence type="ECO:0000313" key="2">
    <source>
        <dbReference type="Proteomes" id="UP000003811"/>
    </source>
</evidence>
<name>A0A8T8CAS4_PSEYM</name>
<accession>A0A8T8CAS4</accession>
<organism evidence="1 2">
    <name type="scientific">Pseudomonas syringae pv. maculicola str. ES4326</name>
    <dbReference type="NCBI Taxonomy" id="629265"/>
    <lineage>
        <taxon>Bacteria</taxon>
        <taxon>Pseudomonadati</taxon>
        <taxon>Pseudomonadota</taxon>
        <taxon>Gammaproteobacteria</taxon>
        <taxon>Pseudomonadales</taxon>
        <taxon>Pseudomonadaceae</taxon>
        <taxon>Pseudomonas</taxon>
    </lineage>
</organism>
<evidence type="ECO:0000313" key="1">
    <source>
        <dbReference type="EMBL" id="QHF00417.1"/>
    </source>
</evidence>
<gene>
    <name evidence="1" type="ORF">PMA4326_028270</name>
</gene>
<dbReference type="EMBL" id="CP047261">
    <property type="protein sequence ID" value="QHF00417.1"/>
    <property type="molecule type" value="Genomic_DNA"/>
</dbReference>
<dbReference type="AlphaFoldDB" id="A0A8T8CAS4"/>
<reference evidence="1 2" key="1">
    <citation type="journal article" date="2011" name="PLoS Pathog.">
        <title>Dynamic evolution of pathogenicity revealed by sequencing and comparative genomics of 19 Pseudomonas syringae isolates.</title>
        <authorList>
            <person name="Baltrus D.A."/>
            <person name="Nishimura M.T."/>
            <person name="Romanchuk A."/>
            <person name="Chang J.H."/>
            <person name="Mukhtar M.S."/>
            <person name="Cherkis K."/>
            <person name="Roach J."/>
            <person name="Grant S.R."/>
            <person name="Jones C.D."/>
            <person name="Dangl J.L."/>
        </authorList>
    </citation>
    <scope>NUCLEOTIDE SEQUENCE [LARGE SCALE GENOMIC DNA]</scope>
    <source>
        <strain evidence="1 2">ES4326</strain>
    </source>
</reference>
<keyword evidence="1" id="KW-0614">Plasmid</keyword>